<comment type="similarity">
    <text evidence="2">Belongs to the TspO/BZRP family.</text>
</comment>
<evidence type="ECO:0000313" key="8">
    <source>
        <dbReference type="Proteomes" id="UP000324358"/>
    </source>
</evidence>
<gene>
    <name evidence="7" type="ORF">ES675_06290</name>
</gene>
<dbReference type="CDD" id="cd15904">
    <property type="entry name" value="TSPO_MBR"/>
    <property type="match status" value="1"/>
</dbReference>
<evidence type="ECO:0000256" key="3">
    <source>
        <dbReference type="ARBA" id="ARBA00022692"/>
    </source>
</evidence>
<evidence type="ECO:0000256" key="1">
    <source>
        <dbReference type="ARBA" id="ARBA00004141"/>
    </source>
</evidence>
<organism evidence="7 8">
    <name type="scientific">Bizionia algoritergicola</name>
    <dbReference type="NCBI Taxonomy" id="291187"/>
    <lineage>
        <taxon>Bacteria</taxon>
        <taxon>Pseudomonadati</taxon>
        <taxon>Bacteroidota</taxon>
        <taxon>Flavobacteriia</taxon>
        <taxon>Flavobacteriales</taxon>
        <taxon>Flavobacteriaceae</taxon>
        <taxon>Bizionia</taxon>
    </lineage>
</organism>
<evidence type="ECO:0000256" key="2">
    <source>
        <dbReference type="ARBA" id="ARBA00007524"/>
    </source>
</evidence>
<accession>A0A5D0QX24</accession>
<dbReference type="Proteomes" id="UP000324358">
    <property type="component" value="Unassembled WGS sequence"/>
</dbReference>
<reference evidence="7 8" key="1">
    <citation type="submission" date="2019-08" db="EMBL/GenBank/DDBJ databases">
        <title>Genomes of Antarctic Bizionia species.</title>
        <authorList>
            <person name="Bowman J.P."/>
        </authorList>
    </citation>
    <scope>NUCLEOTIDE SEQUENCE [LARGE SCALE GENOMIC DNA]</scope>
    <source>
        <strain evidence="7 8">APA-1</strain>
    </source>
</reference>
<proteinExistence type="inferred from homology"/>
<keyword evidence="3 6" id="KW-0812">Transmembrane</keyword>
<dbReference type="EMBL" id="VSKL01000002">
    <property type="protein sequence ID" value="TYB73266.1"/>
    <property type="molecule type" value="Genomic_DNA"/>
</dbReference>
<dbReference type="Pfam" id="PF03073">
    <property type="entry name" value="TspO_MBR"/>
    <property type="match status" value="1"/>
</dbReference>
<dbReference type="RefSeq" id="WP_066255239.1">
    <property type="nucleotide sequence ID" value="NZ_VSKL01000002.1"/>
</dbReference>
<feature type="transmembrane region" description="Helical" evidence="6">
    <location>
        <begin position="45"/>
        <end position="68"/>
    </location>
</feature>
<keyword evidence="5 6" id="KW-0472">Membrane</keyword>
<dbReference type="OrthoDB" id="9795496at2"/>
<name>A0A5D0QX24_9FLAO</name>
<dbReference type="GO" id="GO:0033013">
    <property type="term" value="P:tetrapyrrole metabolic process"/>
    <property type="evidence" value="ECO:0007669"/>
    <property type="project" value="UniProtKB-ARBA"/>
</dbReference>
<feature type="transmembrane region" description="Helical" evidence="6">
    <location>
        <begin position="131"/>
        <end position="152"/>
    </location>
</feature>
<dbReference type="Gene3D" id="1.20.1260.100">
    <property type="entry name" value="TspO/MBR protein"/>
    <property type="match status" value="1"/>
</dbReference>
<sequence>MKFFPLLILFLVINFGSLAIGSWLMGDGATSPWYTNLNKAPWTPPGWVFGAAWTLIMICFSVYLTYLFKDYKSPLLLSVFALQVVLNVAWNFLFFNQHLVLFALITIVLLTLVIFYFFFTFRMDAMNYWRYLLLPYMIWLCIATSLNLYVLLYN</sequence>
<keyword evidence="8" id="KW-1185">Reference proteome</keyword>
<evidence type="ECO:0000256" key="4">
    <source>
        <dbReference type="ARBA" id="ARBA00022989"/>
    </source>
</evidence>
<dbReference type="InterPro" id="IPR004307">
    <property type="entry name" value="TspO_MBR"/>
</dbReference>
<dbReference type="FunFam" id="1.20.1260.100:FF:000001">
    <property type="entry name" value="translocator protein 2"/>
    <property type="match status" value="1"/>
</dbReference>
<evidence type="ECO:0000256" key="5">
    <source>
        <dbReference type="ARBA" id="ARBA00023136"/>
    </source>
</evidence>
<evidence type="ECO:0000313" key="7">
    <source>
        <dbReference type="EMBL" id="TYB73266.1"/>
    </source>
</evidence>
<comment type="caution">
    <text evidence="7">The sequence shown here is derived from an EMBL/GenBank/DDBJ whole genome shotgun (WGS) entry which is preliminary data.</text>
</comment>
<feature type="transmembrane region" description="Helical" evidence="6">
    <location>
        <begin position="75"/>
        <end position="93"/>
    </location>
</feature>
<comment type="subcellular location">
    <subcellularLocation>
        <location evidence="1">Membrane</location>
        <topology evidence="1">Multi-pass membrane protein</topology>
    </subcellularLocation>
</comment>
<dbReference type="PANTHER" id="PTHR10057">
    <property type="entry name" value="PERIPHERAL-TYPE BENZODIAZEPINE RECEPTOR"/>
    <property type="match status" value="1"/>
</dbReference>
<dbReference type="PANTHER" id="PTHR10057:SF0">
    <property type="entry name" value="TRANSLOCATOR PROTEIN"/>
    <property type="match status" value="1"/>
</dbReference>
<dbReference type="GO" id="GO:0016020">
    <property type="term" value="C:membrane"/>
    <property type="evidence" value="ECO:0007669"/>
    <property type="project" value="UniProtKB-SubCell"/>
</dbReference>
<keyword evidence="4 6" id="KW-1133">Transmembrane helix</keyword>
<evidence type="ECO:0000256" key="6">
    <source>
        <dbReference type="SAM" id="Phobius"/>
    </source>
</evidence>
<dbReference type="InterPro" id="IPR038330">
    <property type="entry name" value="TspO/MBR-related_sf"/>
</dbReference>
<dbReference type="AlphaFoldDB" id="A0A5D0QX24"/>
<feature type="transmembrane region" description="Helical" evidence="6">
    <location>
        <begin position="99"/>
        <end position="119"/>
    </location>
</feature>
<protein>
    <submittedName>
        <fullName evidence="7">Tryptophan-rich sensory protein</fullName>
    </submittedName>
</protein>